<reference evidence="3" key="2">
    <citation type="journal article" date="2023" name="BMC Genomics">
        <title>Pest status, molecular evolution, and epigenetic factors derived from the genome assembly of Frankliniella fusca, a thysanopteran phytovirus vector.</title>
        <authorList>
            <person name="Catto M.A."/>
            <person name="Labadie P.E."/>
            <person name="Jacobson A.L."/>
            <person name="Kennedy G.G."/>
            <person name="Srinivasan R."/>
            <person name="Hunt B.G."/>
        </authorList>
    </citation>
    <scope>NUCLEOTIDE SEQUENCE</scope>
    <source>
        <strain evidence="3">PL_HMW_Pooled</strain>
    </source>
</reference>
<dbReference type="GO" id="GO:0046983">
    <property type="term" value="F:protein dimerization activity"/>
    <property type="evidence" value="ECO:0007669"/>
    <property type="project" value="InterPro"/>
</dbReference>
<name>A0AAE1I3F4_9NEOP</name>
<reference evidence="3" key="1">
    <citation type="submission" date="2021-07" db="EMBL/GenBank/DDBJ databases">
        <authorList>
            <person name="Catto M.A."/>
            <person name="Jacobson A."/>
            <person name="Kennedy G."/>
            <person name="Labadie P."/>
            <person name="Hunt B.G."/>
            <person name="Srinivasan R."/>
        </authorList>
    </citation>
    <scope>NUCLEOTIDE SEQUENCE</scope>
    <source>
        <strain evidence="3">PL_HMW_Pooled</strain>
        <tissue evidence="3">Head</tissue>
    </source>
</reference>
<gene>
    <name evidence="3" type="ORF">KUF71_002703</name>
</gene>
<evidence type="ECO:0000256" key="1">
    <source>
        <dbReference type="SAM" id="MobiDB-lite"/>
    </source>
</evidence>
<evidence type="ECO:0000313" key="4">
    <source>
        <dbReference type="Proteomes" id="UP001219518"/>
    </source>
</evidence>
<dbReference type="SUPFAM" id="SSF53098">
    <property type="entry name" value="Ribonuclease H-like"/>
    <property type="match status" value="2"/>
</dbReference>
<feature type="compositionally biased region" description="Acidic residues" evidence="1">
    <location>
        <begin position="688"/>
        <end position="703"/>
    </location>
</feature>
<dbReference type="PANTHER" id="PTHR37162:SF1">
    <property type="entry name" value="BED-TYPE DOMAIN-CONTAINING PROTEIN"/>
    <property type="match status" value="1"/>
</dbReference>
<dbReference type="EMBL" id="JAHWGI010001439">
    <property type="protein sequence ID" value="KAK3932732.1"/>
    <property type="molecule type" value="Genomic_DNA"/>
</dbReference>
<evidence type="ECO:0000313" key="3">
    <source>
        <dbReference type="EMBL" id="KAK3932732.1"/>
    </source>
</evidence>
<evidence type="ECO:0000259" key="2">
    <source>
        <dbReference type="Pfam" id="PF05699"/>
    </source>
</evidence>
<accession>A0AAE1I3F4</accession>
<feature type="domain" description="HAT C-terminal dimerisation" evidence="2">
    <location>
        <begin position="568"/>
        <end position="647"/>
    </location>
</feature>
<organism evidence="3 4">
    <name type="scientific">Frankliniella fusca</name>
    <dbReference type="NCBI Taxonomy" id="407009"/>
    <lineage>
        <taxon>Eukaryota</taxon>
        <taxon>Metazoa</taxon>
        <taxon>Ecdysozoa</taxon>
        <taxon>Arthropoda</taxon>
        <taxon>Hexapoda</taxon>
        <taxon>Insecta</taxon>
        <taxon>Pterygota</taxon>
        <taxon>Neoptera</taxon>
        <taxon>Paraneoptera</taxon>
        <taxon>Thysanoptera</taxon>
        <taxon>Terebrantia</taxon>
        <taxon>Thripoidea</taxon>
        <taxon>Thripidae</taxon>
        <taxon>Frankliniella</taxon>
    </lineage>
</organism>
<comment type="caution">
    <text evidence="3">The sequence shown here is derived from an EMBL/GenBank/DDBJ whole genome shotgun (WGS) entry which is preliminary data.</text>
</comment>
<dbReference type="PANTHER" id="PTHR37162">
    <property type="entry name" value="HAT FAMILY DIMERISATION DOMAINCONTAINING PROTEIN-RELATED"/>
    <property type="match status" value="1"/>
</dbReference>
<dbReference type="InterPro" id="IPR008906">
    <property type="entry name" value="HATC_C_dom"/>
</dbReference>
<feature type="region of interest" description="Disordered" evidence="1">
    <location>
        <begin position="679"/>
        <end position="703"/>
    </location>
</feature>
<dbReference type="Proteomes" id="UP001219518">
    <property type="component" value="Unassembled WGS sequence"/>
</dbReference>
<dbReference type="Pfam" id="PF05699">
    <property type="entry name" value="Dimer_Tnp_hAT"/>
    <property type="match status" value="1"/>
</dbReference>
<protein>
    <submittedName>
        <fullName evidence="3">Transposable element Hobo transposase</fullName>
    </submittedName>
</protein>
<dbReference type="AlphaFoldDB" id="A0AAE1I3F4"/>
<dbReference type="InterPro" id="IPR012337">
    <property type="entry name" value="RNaseH-like_sf"/>
</dbReference>
<sequence length="968" mass="110066">MGKWAKYAKNYNEKWEKDPKLKQWLTCSSEEDVMNGKGEAYCKVCCVNLRAQHADLLKHAKREKHISKMQSLNRNVQPSLDSFAPVVVSNAEKIVEIRLAMFIAMHSSVRSMDHLGELLKELGKGSSLEKLRMHRTKCSRIISQVIAPALLTELVEDVGDKPFSIIADEATDNSTSKFMGLCIRYYSEKKKEMITDFLGLLQVIGTKGIELSDAVKEYFGVIGLKIQNMTYIATDGAANMCGVNNSFFTHLRETVPHLQAIKCICHSIDKCSEYAHKCMPPGVNKILKETHNWFAHSTVRQADYEQYYQTINDGKKPGKIPRMVDTRWLSWLPPCEFIVSQWVEMRSFFGIVVANAKDSKTKASASEVLALYKDQSLYLYLLFLRGILRQVNKVNLAFQHTNADVTKLHTELRELVFSVARRIVKEQAIPATERSSVIRMNEIEALRRAVTTPANLLPLDRAGFGESFRVAVSPSNLSEEELRTVRNTCGQYLYNLCLQLFDRLPSNVESVEKLRHLRPHIALARVARPQFRQLPLDLARPGEDLDTLENQWMLLGSTPLPDLCTHPEMHSKVEEMDVVHFWGCVLTCKNAAGEYPFRELARFALRCLTIPISNAVVERIFSFLAAIKTKQRNRLQHLILEALLRIRAHSKVSGVCCRTFIPSRNMISRFTSQMYACRPKQQEAGQQGEDDGNPDDPDDPDAVQDIDQEDYAALDEMFSNDGPNRHLATRRHLTDLADEARAEVVVRLREAIRDDRCSATTDMWTDEYKNFHYISITCHFVNSLFESESWGLCTPKFPCTQKTTGVNIREALEQEMAALGIPYEEFCKIEWVTDQGANVVKALEGLSREDCLAHCINTVLKTSLTLSYVELRRKIAESAEAEEMLSKFSEAATAVKKCRETQNRKVGGRVNLKSLQKAVSLPKKSSFMYGDTVSSILIHQKKVVTVLRFLERHDLADFIADPWKNHCY</sequence>
<proteinExistence type="predicted"/>
<keyword evidence="4" id="KW-1185">Reference proteome</keyword>